<dbReference type="PANTHER" id="PTHR43245">
    <property type="entry name" value="BIFUNCTIONAL POLYMYXIN RESISTANCE PROTEIN ARNA"/>
    <property type="match status" value="1"/>
</dbReference>
<feature type="domain" description="NAD-dependent epimerase/dehydratase" evidence="1">
    <location>
        <begin position="4"/>
        <end position="217"/>
    </location>
</feature>
<dbReference type="EMBL" id="CP045699">
    <property type="protein sequence ID" value="QGA64194.1"/>
    <property type="molecule type" value="Genomic_DNA"/>
</dbReference>
<dbReference type="SUPFAM" id="SSF51735">
    <property type="entry name" value="NAD(P)-binding Rossmann-fold domains"/>
    <property type="match status" value="1"/>
</dbReference>
<evidence type="ECO:0000313" key="3">
    <source>
        <dbReference type="Proteomes" id="UP000348942"/>
    </source>
</evidence>
<dbReference type="RefSeq" id="WP_153445961.1">
    <property type="nucleotide sequence ID" value="NZ_CP045699.1"/>
</dbReference>
<reference evidence="2 3" key="1">
    <citation type="submission" date="2019-10" db="EMBL/GenBank/DDBJ databases">
        <title>Vibrio sp. nov., isolated from Coralline algae surface.</title>
        <authorList>
            <person name="Geng Y."/>
            <person name="Zhang X."/>
        </authorList>
    </citation>
    <scope>NUCLEOTIDE SEQUENCE [LARGE SCALE GENOMIC DNA]</scope>
    <source>
        <strain evidence="2 3">SM1977</strain>
    </source>
</reference>
<gene>
    <name evidence="2" type="ORF">GFB47_01365</name>
</gene>
<dbReference type="Gene3D" id="3.40.50.720">
    <property type="entry name" value="NAD(P)-binding Rossmann-like Domain"/>
    <property type="match status" value="1"/>
</dbReference>
<dbReference type="InterPro" id="IPR050177">
    <property type="entry name" value="Lipid_A_modif_metabolic_enz"/>
</dbReference>
<protein>
    <submittedName>
        <fullName evidence="2">NAD-dependent epimerase/dehydratase family protein</fullName>
    </submittedName>
</protein>
<dbReference type="AlphaFoldDB" id="A0A5Q0TBL1"/>
<organism evidence="2 3">
    <name type="scientific">Vibrio algicola</name>
    <dbReference type="NCBI Taxonomy" id="2662262"/>
    <lineage>
        <taxon>Bacteria</taxon>
        <taxon>Pseudomonadati</taxon>
        <taxon>Pseudomonadota</taxon>
        <taxon>Gammaproteobacteria</taxon>
        <taxon>Vibrionales</taxon>
        <taxon>Vibrionaceae</taxon>
        <taxon>Vibrio</taxon>
    </lineage>
</organism>
<proteinExistence type="predicted"/>
<accession>A0A5Q0TBL1</accession>
<dbReference type="Proteomes" id="UP000348942">
    <property type="component" value="Chromosome 1"/>
</dbReference>
<dbReference type="Pfam" id="PF01370">
    <property type="entry name" value="Epimerase"/>
    <property type="match status" value="1"/>
</dbReference>
<sequence>MSRVLITGTSGFVGSNIKITSAKKVVRAVNSNVENTNVSNHTHFISSLDSKTNWNNAFHNITSIIHLAGLAHNHDYTVEDYKSVNVQGTLHLATEATKAGVKRFVFVSSIGVNGTVTHNSVFTPGQVACPHNAYAQSKYDAEVGLKKIAAETGLEVVIVRPTLVYGPNAPGNFGALTKLVKKVPFLPFGLANNKRDFIAVQNLADLLIACSEHPNAPGHTFLASDGETVSIKEFTNAIAEGQGKKLIQLPLPISMMKFAAKLLGKSAMAVQLLDDLQVDTSNAYDILGWKAPYTMKQAMSLLSDQDSTTNQSDNK</sequence>
<name>A0A5Q0TBL1_9VIBR</name>
<evidence type="ECO:0000259" key="1">
    <source>
        <dbReference type="Pfam" id="PF01370"/>
    </source>
</evidence>
<dbReference type="PANTHER" id="PTHR43245:SF58">
    <property type="entry name" value="BLL5923 PROTEIN"/>
    <property type="match status" value="1"/>
</dbReference>
<evidence type="ECO:0000313" key="2">
    <source>
        <dbReference type="EMBL" id="QGA64194.1"/>
    </source>
</evidence>
<dbReference type="InterPro" id="IPR036291">
    <property type="entry name" value="NAD(P)-bd_dom_sf"/>
</dbReference>
<keyword evidence="3" id="KW-1185">Reference proteome</keyword>
<dbReference type="InterPro" id="IPR001509">
    <property type="entry name" value="Epimerase_deHydtase"/>
</dbReference>